<accession>A0A7S1Q0I3</accession>
<evidence type="ECO:0000256" key="1">
    <source>
        <dbReference type="SAM" id="SignalP"/>
    </source>
</evidence>
<protein>
    <submittedName>
        <fullName evidence="2">Uncharacterized protein</fullName>
    </submittedName>
</protein>
<proteinExistence type="predicted"/>
<feature type="signal peptide" evidence="1">
    <location>
        <begin position="1"/>
        <end position="31"/>
    </location>
</feature>
<dbReference type="AlphaFoldDB" id="A0A7S1Q0I3"/>
<gene>
    <name evidence="2" type="ORF">ACAT0790_LOCUS12240</name>
</gene>
<dbReference type="EMBL" id="HBGE01020340">
    <property type="protein sequence ID" value="CAD9110662.1"/>
    <property type="molecule type" value="Transcribed_RNA"/>
</dbReference>
<evidence type="ECO:0000313" key="2">
    <source>
        <dbReference type="EMBL" id="CAD9110662.1"/>
    </source>
</evidence>
<organism evidence="2">
    <name type="scientific">Alexandrium catenella</name>
    <name type="common">Red tide dinoflagellate</name>
    <name type="synonym">Gonyaulax catenella</name>
    <dbReference type="NCBI Taxonomy" id="2925"/>
    <lineage>
        <taxon>Eukaryota</taxon>
        <taxon>Sar</taxon>
        <taxon>Alveolata</taxon>
        <taxon>Dinophyceae</taxon>
        <taxon>Gonyaulacales</taxon>
        <taxon>Pyrocystaceae</taxon>
        <taxon>Alexandrium</taxon>
    </lineage>
</organism>
<sequence length="377" mass="41665">MALCVPLPHGGPRRVALALLVLLQLLCLSEALRTEKPQKPPPPIPKVWTNRTYLWHVDCRTADGLGGHVIKVRPYISIAVEHGWQFVCNPKDWETWLHHTGNMGYLFGCNNLSSAVGDMAPYDLVAGYKWIGLGDLKNKSQAEPNAVYQMKECKSMPPWGASWPWFRSQFNLVRTADPTRRQAQCWPPVVEGEPQKLNVVIAVRKGDDPWRSFGAPTYLRLLSAIFLGGQMENITRIPASKANVVVIAEATQEDHDMVMLSQGFASMGVSSTFLLGAPEKNETVARQRLVRDLDCMALSDVFVASVSGLSDLAAAVQPTGITLVLEGHHTHRHEGVTNAQHVDVHRGTQNTFQILPHELPNARRVLVEASDDGALVE</sequence>
<reference evidence="2" key="1">
    <citation type="submission" date="2021-01" db="EMBL/GenBank/DDBJ databases">
        <authorList>
            <person name="Corre E."/>
            <person name="Pelletier E."/>
            <person name="Niang G."/>
            <person name="Scheremetjew M."/>
            <person name="Finn R."/>
            <person name="Kale V."/>
            <person name="Holt S."/>
            <person name="Cochrane G."/>
            <person name="Meng A."/>
            <person name="Brown T."/>
            <person name="Cohen L."/>
        </authorList>
    </citation>
    <scope>NUCLEOTIDE SEQUENCE</scope>
    <source>
        <strain evidence="2">OF101</strain>
    </source>
</reference>
<feature type="chain" id="PRO_5030741607" evidence="1">
    <location>
        <begin position="32"/>
        <end position="377"/>
    </location>
</feature>
<name>A0A7S1Q0I3_ALECA</name>
<keyword evidence="1" id="KW-0732">Signal</keyword>